<evidence type="ECO:0000313" key="3">
    <source>
        <dbReference type="Proteomes" id="UP000259273"/>
    </source>
</evidence>
<evidence type="ECO:0000313" key="2">
    <source>
        <dbReference type="EMBL" id="HAN27746.1"/>
    </source>
</evidence>
<name>A0A3C1KNE9_9GAMM</name>
<feature type="transmembrane region" description="Helical" evidence="1">
    <location>
        <begin position="291"/>
        <end position="315"/>
    </location>
</feature>
<feature type="transmembrane region" description="Helical" evidence="1">
    <location>
        <begin position="26"/>
        <end position="48"/>
    </location>
</feature>
<dbReference type="EMBL" id="DMND01000117">
    <property type="protein sequence ID" value="HAN27746.1"/>
    <property type="molecule type" value="Genomic_DNA"/>
</dbReference>
<keyword evidence="1" id="KW-0472">Membrane</keyword>
<gene>
    <name evidence="2" type="ORF">DCP75_08525</name>
</gene>
<feature type="non-terminal residue" evidence="2">
    <location>
        <position position="332"/>
    </location>
</feature>
<feature type="transmembrane region" description="Helical" evidence="1">
    <location>
        <begin position="203"/>
        <end position="221"/>
    </location>
</feature>
<sequence length="332" mass="36019">MGMSDSKSQRWFSLVQRELREYRVSLVWTPLATAALLSLLMLAGLFVANQFSYLGEVVLDAITQTPDTDGLNLNVQVSIDENGNRVTEIVTQSTEANPSAAEPLRRDYQVAPAPELADEHFWQFSSDWRFNPAAPGDAAGDAPDPPSDPIASLHPLLYGIHAIMLLVLLLVTVNYLQGCLFVDRKDRSILFWKSMPVSAWDEVLAKLSVALLVAPALFIVASVLTQWAMLLVALVLSSRVQVDALGVVLANVQIGRLLLDQVLGWLASALWVLPLYAWIMLASAGARRSPALLAATPLVVLALLEAVLLGSQFFVETVWARVPALAPEGASG</sequence>
<feature type="transmembrane region" description="Helical" evidence="1">
    <location>
        <begin position="156"/>
        <end position="182"/>
    </location>
</feature>
<dbReference type="Proteomes" id="UP000259273">
    <property type="component" value="Unassembled WGS sequence"/>
</dbReference>
<evidence type="ECO:0000256" key="1">
    <source>
        <dbReference type="SAM" id="Phobius"/>
    </source>
</evidence>
<proteinExistence type="predicted"/>
<comment type="caution">
    <text evidence="2">The sequence shown here is derived from an EMBL/GenBank/DDBJ whole genome shotgun (WGS) entry which is preliminary data.</text>
</comment>
<keyword evidence="1" id="KW-1133">Transmembrane helix</keyword>
<organism evidence="2 3">
    <name type="scientific">Haliea salexigens</name>
    <dbReference type="NCBI Taxonomy" id="287487"/>
    <lineage>
        <taxon>Bacteria</taxon>
        <taxon>Pseudomonadati</taxon>
        <taxon>Pseudomonadota</taxon>
        <taxon>Gammaproteobacteria</taxon>
        <taxon>Cellvibrionales</taxon>
        <taxon>Halieaceae</taxon>
        <taxon>Haliea</taxon>
    </lineage>
</organism>
<feature type="transmembrane region" description="Helical" evidence="1">
    <location>
        <begin position="262"/>
        <end position="279"/>
    </location>
</feature>
<dbReference type="STRING" id="1121937.GCA_000423125_00673"/>
<reference evidence="2 3" key="1">
    <citation type="journal article" date="2018" name="Nat. Biotechnol.">
        <title>A standardized bacterial taxonomy based on genome phylogeny substantially revises the tree of life.</title>
        <authorList>
            <person name="Parks D.H."/>
            <person name="Chuvochina M."/>
            <person name="Waite D.W."/>
            <person name="Rinke C."/>
            <person name="Skarshewski A."/>
            <person name="Chaumeil P.A."/>
            <person name="Hugenholtz P."/>
        </authorList>
    </citation>
    <scope>NUCLEOTIDE SEQUENCE [LARGE SCALE GENOMIC DNA]</scope>
    <source>
        <strain evidence="2">UBA9158</strain>
    </source>
</reference>
<protein>
    <submittedName>
        <fullName evidence="2">Uncharacterized protein</fullName>
    </submittedName>
</protein>
<dbReference type="AlphaFoldDB" id="A0A3C1KNE9"/>
<accession>A0A3C1KNE9</accession>
<keyword evidence="1" id="KW-0812">Transmembrane</keyword>